<protein>
    <submittedName>
        <fullName evidence="1">Uncharacterized protein</fullName>
    </submittedName>
</protein>
<organism evidence="1 2">
    <name type="scientific">Fusarium decemcellulare</name>
    <dbReference type="NCBI Taxonomy" id="57161"/>
    <lineage>
        <taxon>Eukaryota</taxon>
        <taxon>Fungi</taxon>
        <taxon>Dikarya</taxon>
        <taxon>Ascomycota</taxon>
        <taxon>Pezizomycotina</taxon>
        <taxon>Sordariomycetes</taxon>
        <taxon>Hypocreomycetidae</taxon>
        <taxon>Hypocreales</taxon>
        <taxon>Nectriaceae</taxon>
        <taxon>Fusarium</taxon>
        <taxon>Fusarium decemcellulare species complex</taxon>
    </lineage>
</organism>
<sequence length="297" mass="31045">MKPQSLLPLALAGFAVAQSRPSLTDALASNNDTLSELNGLLKSQPALARTLGRLRNVTILAPSNDAIEALLNDTSVTNMIDADPGAIGAILQYHVLNGTYYASNFTDTPVFAQSLLNNQTFENVTGGQVVEGVAMDDTVSFYSGFRAQSNVTEANLNFTGGVIHIINRVLTIPKNLTDTAIAANLSAAAGALTQADLAAPLVNSQNITVFAPSNGAFAEIGSVVGDLSDDDLESILKYHVINGTVGYSSTLKNGTLKTSEGEELTISIQDGDVYVNEAKVIIPDVLIANGVVHVIDG</sequence>
<name>A0ACC1REW1_9HYPO</name>
<dbReference type="Proteomes" id="UP001148629">
    <property type="component" value="Unassembled WGS sequence"/>
</dbReference>
<accession>A0ACC1REW1</accession>
<keyword evidence="2" id="KW-1185">Reference proteome</keyword>
<comment type="caution">
    <text evidence="1">The sequence shown here is derived from an EMBL/GenBank/DDBJ whole genome shotgun (WGS) entry which is preliminary data.</text>
</comment>
<proteinExistence type="predicted"/>
<dbReference type="EMBL" id="JANRMS010004399">
    <property type="protein sequence ID" value="KAJ3509126.1"/>
    <property type="molecule type" value="Genomic_DNA"/>
</dbReference>
<evidence type="ECO:0000313" key="2">
    <source>
        <dbReference type="Proteomes" id="UP001148629"/>
    </source>
</evidence>
<gene>
    <name evidence="1" type="ORF">NM208_g15712</name>
</gene>
<evidence type="ECO:0000313" key="1">
    <source>
        <dbReference type="EMBL" id="KAJ3509126.1"/>
    </source>
</evidence>
<reference evidence="1" key="1">
    <citation type="submission" date="2022-08" db="EMBL/GenBank/DDBJ databases">
        <title>Genome Sequence of Fusarium decemcellulare.</title>
        <authorList>
            <person name="Buettner E."/>
        </authorList>
    </citation>
    <scope>NUCLEOTIDE SEQUENCE</scope>
    <source>
        <strain evidence="1">Babe19</strain>
    </source>
</reference>